<evidence type="ECO:0000313" key="1">
    <source>
        <dbReference type="EMBL" id="GGZ32756.1"/>
    </source>
</evidence>
<dbReference type="AlphaFoldDB" id="A0A918Q3Q9"/>
<protein>
    <submittedName>
        <fullName evidence="1">Uncharacterized protein</fullName>
    </submittedName>
</protein>
<sequence length="366" mass="40515">MTQDLNPRLFFHAALLAGTKLCLLPVGRVSLERPVEISPGFVLYPAGHLTREDLRVVSVPEEAYEEAWRRYGTTTDDGQRVLEATGEDLAWLKSHATQVTAEAFFNSALLGFTIDVNWDRFLGPTTHADHLSILEEAMACGERVFDLVRFHYCNPFTTVTLPGKVGLLSPSQFSAGLFYALEDHESYIIAGEVITHQIVVGLGLEIGAHVSVEPLAHGEVGHIARQGLMLYTQALEASTETAKFIQLMNLIEFLAEPDRYQGMADAKRAIGRHVAKDLADYEAIMEDFKYLSSRGGVSGPNDGLRHNIVHVGKRLETLIGPEERIAVFKRLARYVCVPLGHMMDRSASSWGDIEAFRYAAGEKLGF</sequence>
<evidence type="ECO:0000313" key="2">
    <source>
        <dbReference type="Proteomes" id="UP000662572"/>
    </source>
</evidence>
<name>A0A918Q3Q9_9CAUL</name>
<proteinExistence type="predicted"/>
<reference evidence="1" key="2">
    <citation type="submission" date="2020-09" db="EMBL/GenBank/DDBJ databases">
        <authorList>
            <person name="Sun Q."/>
            <person name="Kim S."/>
        </authorList>
    </citation>
    <scope>NUCLEOTIDE SEQUENCE</scope>
    <source>
        <strain evidence="1">KCTC 32296</strain>
    </source>
</reference>
<comment type="caution">
    <text evidence="1">The sequence shown here is derived from an EMBL/GenBank/DDBJ whole genome shotgun (WGS) entry which is preliminary data.</text>
</comment>
<dbReference type="EMBL" id="BMZB01000002">
    <property type="protein sequence ID" value="GGZ32756.1"/>
    <property type="molecule type" value="Genomic_DNA"/>
</dbReference>
<gene>
    <name evidence="1" type="ORF">GCM10011273_18730</name>
</gene>
<organism evidence="1 2">
    <name type="scientific">Asticcacaulis endophyticus</name>
    <dbReference type="NCBI Taxonomy" id="1395890"/>
    <lineage>
        <taxon>Bacteria</taxon>
        <taxon>Pseudomonadati</taxon>
        <taxon>Pseudomonadota</taxon>
        <taxon>Alphaproteobacteria</taxon>
        <taxon>Caulobacterales</taxon>
        <taxon>Caulobacteraceae</taxon>
        <taxon>Asticcacaulis</taxon>
    </lineage>
</organism>
<accession>A0A918Q3Q9</accession>
<dbReference type="Proteomes" id="UP000662572">
    <property type="component" value="Unassembled WGS sequence"/>
</dbReference>
<keyword evidence="2" id="KW-1185">Reference proteome</keyword>
<reference evidence="1" key="1">
    <citation type="journal article" date="2014" name="Int. J. Syst. Evol. Microbiol.">
        <title>Complete genome sequence of Corynebacterium casei LMG S-19264T (=DSM 44701T), isolated from a smear-ripened cheese.</title>
        <authorList>
            <consortium name="US DOE Joint Genome Institute (JGI-PGF)"/>
            <person name="Walter F."/>
            <person name="Albersmeier A."/>
            <person name="Kalinowski J."/>
            <person name="Ruckert C."/>
        </authorList>
    </citation>
    <scope>NUCLEOTIDE SEQUENCE</scope>
    <source>
        <strain evidence="1">KCTC 32296</strain>
    </source>
</reference>